<comment type="caution">
    <text evidence="3">The sequence shown here is derived from an EMBL/GenBank/DDBJ whole genome shotgun (WGS) entry which is preliminary data.</text>
</comment>
<feature type="region of interest" description="Disordered" evidence="1">
    <location>
        <begin position="229"/>
        <end position="311"/>
    </location>
</feature>
<dbReference type="InterPro" id="IPR044221">
    <property type="entry name" value="DYAD/AMEIOTIC1"/>
</dbReference>
<feature type="region of interest" description="Disordered" evidence="1">
    <location>
        <begin position="1"/>
        <end position="22"/>
    </location>
</feature>
<dbReference type="EMBL" id="JACGWO010000003">
    <property type="protein sequence ID" value="KAK4431670.1"/>
    <property type="molecule type" value="Genomic_DNA"/>
</dbReference>
<feature type="region of interest" description="Disordered" evidence="1">
    <location>
        <begin position="639"/>
        <end position="670"/>
    </location>
</feature>
<protein>
    <submittedName>
        <fullName evidence="3">Protein DYAD</fullName>
    </submittedName>
</protein>
<reference evidence="3" key="1">
    <citation type="submission" date="2020-06" db="EMBL/GenBank/DDBJ databases">
        <authorList>
            <person name="Li T."/>
            <person name="Hu X."/>
            <person name="Zhang T."/>
            <person name="Song X."/>
            <person name="Zhang H."/>
            <person name="Dai N."/>
            <person name="Sheng W."/>
            <person name="Hou X."/>
            <person name="Wei L."/>
        </authorList>
    </citation>
    <scope>NUCLEOTIDE SEQUENCE</scope>
    <source>
        <strain evidence="3">3651</strain>
        <tissue evidence="3">Leaf</tissue>
    </source>
</reference>
<gene>
    <name evidence="3" type="ORF">Salat_0929100</name>
</gene>
<sequence>MDQCYQKEAEQGSITAPESPLLGRLHHVPPPPSSDHCNLLLKEPADDGDESQMRIHIKAGYLYEIDHIHLPPGIPVQLRSIRVAMVCEKTEMNVAVRFPSMESLRAFFNYSKRETHPALDEKFVMEAAVAEKVLVRIIPAEIFSEQKSLEAFWLISSSAGDSYNDNTAVTYKKGTCLSELKGNGMVRWGIRRQVKYLGRHREILDGNDVNAQNSSSSFVNGVGESQMELGVTCEERESIQQEKTGDSDDGGVNGDGGERDEDDQEEEEEEDQEEEEEEEENGDDQENEEEDDDEDDDDDEEEEKIKTNKNLKRKRYSFRNIRVKKPKKQKLEIRKQKQKQKQKKNEIKKSKGRIRSKETFVLRDPKDRWSAERYKLAEQNLLGVMKAKGATAEKPILRPQLRAEARKRIGDTGLLDHLLKHMAGKLAPGGEERFRRRHNPDGAMEYWLESADLVNIRRDAGVADPYWVPPPGWKPGDSPTQDPICARELKLLKDDISKIKRDLELMVTKMKLEEEVGKLRRELEEISSTRRQDENQANKIASSRSDISQKLDQLATSLSSSRHDLDSPVLVEKCKEQLMTISDFVREIEERIGKVAPNVEERARKDSSLMVPTETHIKEKTPVAKSNQQQVQALIAAGEETSELGKDQNKGQSAASATTETEKTAGVAAEEKAAKIQRLKSGFRICKPQGTFLWPNMVKDNNNNNNINSSCSKIMSPQVVVQVEVPTPPSVSSSTAPQLPYNHSPSVVKPLAEKRAVTVTVSTVSKDPNHEDGSKNYSTTTTTTASINLNDAPTNPNVMPLLSPRAPWESSGAYGARNVMGYEETAGYNACCSSSASSWLALNTLKSASDDSGNMHGS</sequence>
<keyword evidence="4" id="KW-1185">Reference proteome</keyword>
<feature type="region of interest" description="Disordered" evidence="1">
    <location>
        <begin position="527"/>
        <end position="546"/>
    </location>
</feature>
<name>A0AAE1YJV6_9LAMI</name>
<feature type="compositionally biased region" description="Basic and acidic residues" evidence="1">
    <location>
        <begin position="1"/>
        <end position="10"/>
    </location>
</feature>
<feature type="compositionally biased region" description="Acidic residues" evidence="1">
    <location>
        <begin position="258"/>
        <end position="302"/>
    </location>
</feature>
<evidence type="ECO:0000256" key="1">
    <source>
        <dbReference type="SAM" id="MobiDB-lite"/>
    </source>
</evidence>
<feature type="domain" description="PTC1-like winged helix-turn-helix" evidence="2">
    <location>
        <begin position="368"/>
        <end position="450"/>
    </location>
</feature>
<dbReference type="Proteomes" id="UP001293254">
    <property type="component" value="Unassembled WGS sequence"/>
</dbReference>
<evidence type="ECO:0000313" key="3">
    <source>
        <dbReference type="EMBL" id="KAK4431670.1"/>
    </source>
</evidence>
<organism evidence="3 4">
    <name type="scientific">Sesamum alatum</name>
    <dbReference type="NCBI Taxonomy" id="300844"/>
    <lineage>
        <taxon>Eukaryota</taxon>
        <taxon>Viridiplantae</taxon>
        <taxon>Streptophyta</taxon>
        <taxon>Embryophyta</taxon>
        <taxon>Tracheophyta</taxon>
        <taxon>Spermatophyta</taxon>
        <taxon>Magnoliopsida</taxon>
        <taxon>eudicotyledons</taxon>
        <taxon>Gunneridae</taxon>
        <taxon>Pentapetalae</taxon>
        <taxon>asterids</taxon>
        <taxon>lamiids</taxon>
        <taxon>Lamiales</taxon>
        <taxon>Pedaliaceae</taxon>
        <taxon>Sesamum</taxon>
    </lineage>
</organism>
<accession>A0AAE1YJV6</accession>
<proteinExistence type="predicted"/>
<reference evidence="3" key="2">
    <citation type="journal article" date="2024" name="Plant">
        <title>Genomic evolution and insights into agronomic trait innovations of Sesamum species.</title>
        <authorList>
            <person name="Miao H."/>
            <person name="Wang L."/>
            <person name="Qu L."/>
            <person name="Liu H."/>
            <person name="Sun Y."/>
            <person name="Le M."/>
            <person name="Wang Q."/>
            <person name="Wei S."/>
            <person name="Zheng Y."/>
            <person name="Lin W."/>
            <person name="Duan Y."/>
            <person name="Cao H."/>
            <person name="Xiong S."/>
            <person name="Wang X."/>
            <person name="Wei L."/>
            <person name="Li C."/>
            <person name="Ma Q."/>
            <person name="Ju M."/>
            <person name="Zhao R."/>
            <person name="Li G."/>
            <person name="Mu C."/>
            <person name="Tian Q."/>
            <person name="Mei H."/>
            <person name="Zhang T."/>
            <person name="Gao T."/>
            <person name="Zhang H."/>
        </authorList>
    </citation>
    <scope>NUCLEOTIDE SEQUENCE</scope>
    <source>
        <strain evidence="3">3651</strain>
    </source>
</reference>
<dbReference type="InterPro" id="IPR059080">
    <property type="entry name" value="WHD_PTC1"/>
</dbReference>
<dbReference type="Pfam" id="PF25874">
    <property type="entry name" value="WHD_plant_repro"/>
    <property type="match status" value="1"/>
</dbReference>
<feature type="compositionally biased region" description="Basic and acidic residues" evidence="1">
    <location>
        <begin position="343"/>
        <end position="353"/>
    </location>
</feature>
<feature type="region of interest" description="Disordered" evidence="1">
    <location>
        <begin position="325"/>
        <end position="353"/>
    </location>
</feature>
<dbReference type="GO" id="GO:0007131">
    <property type="term" value="P:reciprocal meiotic recombination"/>
    <property type="evidence" value="ECO:0007669"/>
    <property type="project" value="InterPro"/>
</dbReference>
<dbReference type="AlphaFoldDB" id="A0AAE1YJV6"/>
<dbReference type="PANTHER" id="PTHR46740">
    <property type="entry name" value="PROTEIN DYAD"/>
    <property type="match status" value="1"/>
</dbReference>
<feature type="compositionally biased region" description="Polar residues" evidence="1">
    <location>
        <begin position="537"/>
        <end position="546"/>
    </location>
</feature>
<evidence type="ECO:0000259" key="2">
    <source>
        <dbReference type="Pfam" id="PF25874"/>
    </source>
</evidence>
<dbReference type="GO" id="GO:0051177">
    <property type="term" value="P:meiotic sister chromatid cohesion"/>
    <property type="evidence" value="ECO:0007669"/>
    <property type="project" value="InterPro"/>
</dbReference>
<evidence type="ECO:0000313" key="4">
    <source>
        <dbReference type="Proteomes" id="UP001293254"/>
    </source>
</evidence>
<feature type="compositionally biased region" description="Basic and acidic residues" evidence="1">
    <location>
        <begin position="527"/>
        <end position="536"/>
    </location>
</feature>
<dbReference type="PANTHER" id="PTHR46740:SF2">
    <property type="entry name" value="PROTEIN DYAD"/>
    <property type="match status" value="1"/>
</dbReference>
<feature type="compositionally biased region" description="Basic and acidic residues" evidence="1">
    <location>
        <begin position="233"/>
        <end position="246"/>
    </location>
</feature>